<feature type="domain" description="Histidine kinase/HSP90-like ATPase" evidence="7">
    <location>
        <begin position="9"/>
        <end position="79"/>
    </location>
</feature>
<keyword evidence="5" id="KW-0418">Kinase</keyword>
<evidence type="ECO:0000256" key="4">
    <source>
        <dbReference type="ARBA" id="ARBA00022679"/>
    </source>
</evidence>
<evidence type="ECO:0000256" key="6">
    <source>
        <dbReference type="ARBA" id="ARBA00023012"/>
    </source>
</evidence>
<accession>A0A7X2MZB9</accession>
<keyword evidence="9" id="KW-1185">Reference proteome</keyword>
<dbReference type="InterPro" id="IPR004358">
    <property type="entry name" value="Sig_transdc_His_kin-like_C"/>
</dbReference>
<dbReference type="RefSeq" id="WP_154531778.1">
    <property type="nucleotide sequence ID" value="NZ_VULX01000017.1"/>
</dbReference>
<dbReference type="GO" id="GO:0004721">
    <property type="term" value="F:phosphoprotein phosphatase activity"/>
    <property type="evidence" value="ECO:0007669"/>
    <property type="project" value="TreeGrafter"/>
</dbReference>
<gene>
    <name evidence="8" type="ORF">FYJ33_10810</name>
</gene>
<evidence type="ECO:0000259" key="7">
    <source>
        <dbReference type="Pfam" id="PF02518"/>
    </source>
</evidence>
<dbReference type="Pfam" id="PF02518">
    <property type="entry name" value="HATPase_c"/>
    <property type="match status" value="1"/>
</dbReference>
<dbReference type="PRINTS" id="PR00344">
    <property type="entry name" value="BCTRLSENSOR"/>
</dbReference>
<evidence type="ECO:0000256" key="5">
    <source>
        <dbReference type="ARBA" id="ARBA00022777"/>
    </source>
</evidence>
<dbReference type="InterPro" id="IPR003594">
    <property type="entry name" value="HATPase_dom"/>
</dbReference>
<evidence type="ECO:0000313" key="8">
    <source>
        <dbReference type="EMBL" id="MSR91881.1"/>
    </source>
</evidence>
<dbReference type="GO" id="GO:0016036">
    <property type="term" value="P:cellular response to phosphate starvation"/>
    <property type="evidence" value="ECO:0007669"/>
    <property type="project" value="TreeGrafter"/>
</dbReference>
<dbReference type="GO" id="GO:0000155">
    <property type="term" value="F:phosphorelay sensor kinase activity"/>
    <property type="evidence" value="ECO:0007669"/>
    <property type="project" value="TreeGrafter"/>
</dbReference>
<reference evidence="8 9" key="1">
    <citation type="submission" date="2019-08" db="EMBL/GenBank/DDBJ databases">
        <title>In-depth cultivation of the pig gut microbiome towards novel bacterial diversity and tailored functional studies.</title>
        <authorList>
            <person name="Wylensek D."/>
            <person name="Hitch T.C.A."/>
            <person name="Clavel T."/>
        </authorList>
    </citation>
    <scope>NUCLEOTIDE SEQUENCE [LARGE SCALE GENOMIC DNA]</scope>
    <source>
        <strain evidence="8 9">WCA-383-APC-5B</strain>
    </source>
</reference>
<comment type="catalytic activity">
    <reaction evidence="1">
        <text>ATP + protein L-histidine = ADP + protein N-phospho-L-histidine.</text>
        <dbReference type="EC" id="2.7.13.3"/>
    </reaction>
</comment>
<dbReference type="PANTHER" id="PTHR45453">
    <property type="entry name" value="PHOSPHATE REGULON SENSOR PROTEIN PHOR"/>
    <property type="match status" value="1"/>
</dbReference>
<dbReference type="AlphaFoldDB" id="A0A7X2MZB9"/>
<organism evidence="8 9">
    <name type="scientific">Inconstantimicrobium porci</name>
    <dbReference type="NCBI Taxonomy" id="2652291"/>
    <lineage>
        <taxon>Bacteria</taxon>
        <taxon>Bacillati</taxon>
        <taxon>Bacillota</taxon>
        <taxon>Clostridia</taxon>
        <taxon>Eubacteriales</taxon>
        <taxon>Clostridiaceae</taxon>
        <taxon>Inconstantimicrobium</taxon>
    </lineage>
</organism>
<dbReference type="Gene3D" id="3.30.565.10">
    <property type="entry name" value="Histidine kinase-like ATPase, C-terminal domain"/>
    <property type="match status" value="1"/>
</dbReference>
<dbReference type="EC" id="2.7.13.3" evidence="2"/>
<keyword evidence="3" id="KW-0597">Phosphoprotein</keyword>
<sequence>MEKNLNNMTLKKDMNGALISFRNKCDNLTEDDVEHIFDRFYRGDKARNSSVEGSGIGLSIVKSIIELHNSSIWAELHDGEIWFIMRLRG</sequence>
<dbReference type="SUPFAM" id="SSF55874">
    <property type="entry name" value="ATPase domain of HSP90 chaperone/DNA topoisomerase II/histidine kinase"/>
    <property type="match status" value="1"/>
</dbReference>
<dbReference type="InterPro" id="IPR036890">
    <property type="entry name" value="HATPase_C_sf"/>
</dbReference>
<evidence type="ECO:0000256" key="1">
    <source>
        <dbReference type="ARBA" id="ARBA00000085"/>
    </source>
</evidence>
<dbReference type="InterPro" id="IPR050351">
    <property type="entry name" value="BphY/WalK/GraS-like"/>
</dbReference>
<name>A0A7X2MZB9_9CLOT</name>
<evidence type="ECO:0000256" key="3">
    <source>
        <dbReference type="ARBA" id="ARBA00022553"/>
    </source>
</evidence>
<protein>
    <recommendedName>
        <fullName evidence="2">histidine kinase</fullName>
        <ecNumber evidence="2">2.7.13.3</ecNumber>
    </recommendedName>
</protein>
<dbReference type="GO" id="GO:0005886">
    <property type="term" value="C:plasma membrane"/>
    <property type="evidence" value="ECO:0007669"/>
    <property type="project" value="TreeGrafter"/>
</dbReference>
<proteinExistence type="predicted"/>
<evidence type="ECO:0000313" key="9">
    <source>
        <dbReference type="Proteomes" id="UP000460287"/>
    </source>
</evidence>
<dbReference type="EMBL" id="VULX01000017">
    <property type="protein sequence ID" value="MSR91881.1"/>
    <property type="molecule type" value="Genomic_DNA"/>
</dbReference>
<keyword evidence="6" id="KW-0902">Two-component regulatory system</keyword>
<keyword evidence="4" id="KW-0808">Transferase</keyword>
<dbReference type="Proteomes" id="UP000460287">
    <property type="component" value="Unassembled WGS sequence"/>
</dbReference>
<comment type="caution">
    <text evidence="8">The sequence shown here is derived from an EMBL/GenBank/DDBJ whole genome shotgun (WGS) entry which is preliminary data.</text>
</comment>
<evidence type="ECO:0000256" key="2">
    <source>
        <dbReference type="ARBA" id="ARBA00012438"/>
    </source>
</evidence>
<dbReference type="PANTHER" id="PTHR45453:SF1">
    <property type="entry name" value="PHOSPHATE REGULON SENSOR PROTEIN PHOR"/>
    <property type="match status" value="1"/>
</dbReference>